<accession>A0ABR0EL58</accession>
<dbReference type="Pfam" id="PF06985">
    <property type="entry name" value="HET"/>
    <property type="match status" value="1"/>
</dbReference>
<dbReference type="InterPro" id="IPR010730">
    <property type="entry name" value="HET"/>
</dbReference>
<dbReference type="PANTHER" id="PTHR24148">
    <property type="entry name" value="ANKYRIN REPEAT DOMAIN-CONTAINING PROTEIN 39 HOMOLOG-RELATED"/>
    <property type="match status" value="1"/>
</dbReference>
<gene>
    <name evidence="2" type="ORF">PRZ48_007700</name>
</gene>
<dbReference type="Proteomes" id="UP001305779">
    <property type="component" value="Unassembled WGS sequence"/>
</dbReference>
<organism evidence="2 3">
    <name type="scientific">Zasmidium cellare</name>
    <name type="common">Wine cellar mold</name>
    <name type="synonym">Racodium cellare</name>
    <dbReference type="NCBI Taxonomy" id="395010"/>
    <lineage>
        <taxon>Eukaryota</taxon>
        <taxon>Fungi</taxon>
        <taxon>Dikarya</taxon>
        <taxon>Ascomycota</taxon>
        <taxon>Pezizomycotina</taxon>
        <taxon>Dothideomycetes</taxon>
        <taxon>Dothideomycetidae</taxon>
        <taxon>Mycosphaerellales</taxon>
        <taxon>Mycosphaerellaceae</taxon>
        <taxon>Zasmidium</taxon>
    </lineage>
</organism>
<proteinExistence type="predicted"/>
<sequence>MADANPFAQIFRQKSTVRLATLEPGRGDETVKLKIVEVDPKDTRYECISYDRSKDFDTVNVEVDGEPFKISKPLASALKAFRKPGDSCTLWADLLIGSTDEERSTQAQEMKLVFEHADKTTAWLGSANPQREAAMEMIQTVANEWSQARLRTNYPENYTRATIQQMRGVQEYMGSRTSRLQPSNKALWDAVQGLFCSTLFATPQIISEIILSKTPVTTLGSKSVSWVDFAAAATGFAMLVPTLGLTPNPNLLKALERIMGLQTSTRRKRDGESLELLPMVKEARGLSYRDPREIVFSVLPVSTACLRTEKDSKRPALPKADYTATVAEVFKRASKYIVEDRQDLMMFWCERPPCGRKVAGLPSWAIDWSTSNPIGASSGLISPDNGLRAWADPLKNKRIYVDDQDGLHLQAHPLDRITSVSNIFTEDNCRRLCNEEFRKLPPCTNSDVFVARMEKFARTLVLNVGGHGDSLRTTRALSEDAIRSFQSLLAEERILQVLGVTTEQLMAFPPERLAQAQAHPEIQKLAGFPGQSGQFDQLLRANTIGRRFFICESGRFGMTAIETPPEGTAGSSNATPMPNFDSVLGDPLGQGMMSAFQSFLAKKDPRAANALNQAINGQMPGQQVPGVRIGDLVVAVIGGYQPYVLRPALQGEGADGVQLNEDTKYVFVGDCYLHGVMDGECFKEFGRFRTGITTVDVTVV</sequence>
<evidence type="ECO:0000313" key="2">
    <source>
        <dbReference type="EMBL" id="KAK4501891.1"/>
    </source>
</evidence>
<evidence type="ECO:0000313" key="3">
    <source>
        <dbReference type="Proteomes" id="UP001305779"/>
    </source>
</evidence>
<keyword evidence="3" id="KW-1185">Reference proteome</keyword>
<comment type="caution">
    <text evidence="2">The sequence shown here is derived from an EMBL/GenBank/DDBJ whole genome shotgun (WGS) entry which is preliminary data.</text>
</comment>
<dbReference type="EMBL" id="JAXOVC010000005">
    <property type="protein sequence ID" value="KAK4501891.1"/>
    <property type="molecule type" value="Genomic_DNA"/>
</dbReference>
<feature type="domain" description="Heterokaryon incompatibility" evidence="1">
    <location>
        <begin position="45"/>
        <end position="155"/>
    </location>
</feature>
<dbReference type="PANTHER" id="PTHR24148:SF64">
    <property type="entry name" value="HETEROKARYON INCOMPATIBILITY DOMAIN-CONTAINING PROTEIN"/>
    <property type="match status" value="1"/>
</dbReference>
<dbReference type="InterPro" id="IPR052895">
    <property type="entry name" value="HetReg/Transcr_Mod"/>
</dbReference>
<name>A0ABR0EL58_ZASCE</name>
<protein>
    <recommendedName>
        <fullName evidence="1">Heterokaryon incompatibility domain-containing protein</fullName>
    </recommendedName>
</protein>
<reference evidence="2 3" key="1">
    <citation type="journal article" date="2023" name="G3 (Bethesda)">
        <title>A chromosome-level genome assembly of Zasmidium syzygii isolated from banana leaves.</title>
        <authorList>
            <person name="van Westerhoven A.C."/>
            <person name="Mehrabi R."/>
            <person name="Talebi R."/>
            <person name="Steentjes M.B.F."/>
            <person name="Corcolon B."/>
            <person name="Chong P.A."/>
            <person name="Kema G.H.J."/>
            <person name="Seidl M.F."/>
        </authorList>
    </citation>
    <scope>NUCLEOTIDE SEQUENCE [LARGE SCALE GENOMIC DNA]</scope>
    <source>
        <strain evidence="2 3">P124</strain>
    </source>
</reference>
<evidence type="ECO:0000259" key="1">
    <source>
        <dbReference type="Pfam" id="PF06985"/>
    </source>
</evidence>